<dbReference type="PROSITE" id="PS51257">
    <property type="entry name" value="PROKAR_LIPOPROTEIN"/>
    <property type="match status" value="1"/>
</dbReference>
<dbReference type="Proteomes" id="UP001164459">
    <property type="component" value="Chromosome"/>
</dbReference>
<reference evidence="2" key="1">
    <citation type="submission" date="2022-11" db="EMBL/GenBank/DDBJ databases">
        <title>Minimal conservation of predation-associated metabolite biosynthetic gene clusters underscores biosynthetic potential of Myxococcota including descriptions for ten novel species: Archangium lansinium sp. nov., Myxococcus landrumus sp. nov., Nannocystis bai.</title>
        <authorList>
            <person name="Ahearne A."/>
            <person name="Stevens C."/>
            <person name="Dowd S."/>
        </authorList>
    </citation>
    <scope>NUCLEOTIDE SEQUENCE</scope>
    <source>
        <strain evidence="2">Fl3</strain>
    </source>
</reference>
<keyword evidence="3" id="KW-1185">Reference proteome</keyword>
<dbReference type="EMBL" id="CP114040">
    <property type="protein sequence ID" value="WAS95399.1"/>
    <property type="molecule type" value="Genomic_DNA"/>
</dbReference>
<protein>
    <submittedName>
        <fullName evidence="2">Uncharacterized protein</fullName>
    </submittedName>
</protein>
<feature type="compositionally biased region" description="Low complexity" evidence="1">
    <location>
        <begin position="38"/>
        <end position="110"/>
    </location>
</feature>
<dbReference type="RefSeq" id="WP_269037731.1">
    <property type="nucleotide sequence ID" value="NZ_CP114040.1"/>
</dbReference>
<proteinExistence type="predicted"/>
<sequence length="202" mass="20940">MDVHRLRNLTFLMSLGGLSAACFNDEGPHEDGAGPGGTTDTTGTTTTGGLDGDTTTTSGDALSTTTAADTSTGEPLTSTTSTGEPDTTTTEATTIDGATTTDGATTGPGPDGQVCLQYGAKYVECYPQYARFAESVIEGCESLVEKGEEVDGPACGQAFEEFFACITSLECRQIDQEFNTPMFCVGPLGLIEEFCPITGEDF</sequence>
<name>A0ABY7H804_9BACT</name>
<evidence type="ECO:0000256" key="1">
    <source>
        <dbReference type="SAM" id="MobiDB-lite"/>
    </source>
</evidence>
<accession>A0ABY7H804</accession>
<gene>
    <name evidence="2" type="ORF">O0S08_04500</name>
</gene>
<evidence type="ECO:0000313" key="2">
    <source>
        <dbReference type="EMBL" id="WAS95399.1"/>
    </source>
</evidence>
<evidence type="ECO:0000313" key="3">
    <source>
        <dbReference type="Proteomes" id="UP001164459"/>
    </source>
</evidence>
<organism evidence="2 3">
    <name type="scientific">Nannocystis punicea</name>
    <dbReference type="NCBI Taxonomy" id="2995304"/>
    <lineage>
        <taxon>Bacteria</taxon>
        <taxon>Pseudomonadati</taxon>
        <taxon>Myxococcota</taxon>
        <taxon>Polyangia</taxon>
        <taxon>Nannocystales</taxon>
        <taxon>Nannocystaceae</taxon>
        <taxon>Nannocystis</taxon>
    </lineage>
</organism>
<feature type="region of interest" description="Disordered" evidence="1">
    <location>
        <begin position="26"/>
        <end position="110"/>
    </location>
</feature>